<evidence type="ECO:0000256" key="3">
    <source>
        <dbReference type="ARBA" id="ARBA00022827"/>
    </source>
</evidence>
<dbReference type="PANTHER" id="PTHR46496:SF1">
    <property type="entry name" value="ZEAXANTHIN EPOXIDASE, CHLOROPLASTIC"/>
    <property type="match status" value="1"/>
</dbReference>
<dbReference type="Gene3D" id="3.50.50.60">
    <property type="entry name" value="FAD/NAD(P)-binding domain"/>
    <property type="match status" value="1"/>
</dbReference>
<reference evidence="7" key="1">
    <citation type="submission" date="2021-01" db="EMBL/GenBank/DDBJ databases">
        <authorList>
            <person name="Corre E."/>
            <person name="Pelletier E."/>
            <person name="Niang G."/>
            <person name="Scheremetjew M."/>
            <person name="Finn R."/>
            <person name="Kale V."/>
            <person name="Holt S."/>
            <person name="Cochrane G."/>
            <person name="Meng A."/>
            <person name="Brown T."/>
            <person name="Cohen L."/>
        </authorList>
    </citation>
    <scope>NUCLEOTIDE SEQUENCE</scope>
    <source>
        <strain evidence="7">CCMP644</strain>
    </source>
</reference>
<evidence type="ECO:0000313" key="7">
    <source>
        <dbReference type="EMBL" id="CAD8984382.1"/>
    </source>
</evidence>
<protein>
    <recommendedName>
        <fullName evidence="6">FAD-binding domain-containing protein</fullName>
    </recommendedName>
</protein>
<proteinExistence type="predicted"/>
<dbReference type="AlphaFoldDB" id="A0A6U5CIA3"/>
<evidence type="ECO:0000256" key="5">
    <source>
        <dbReference type="SAM" id="SignalP"/>
    </source>
</evidence>
<dbReference type="GO" id="GO:0071949">
    <property type="term" value="F:FAD binding"/>
    <property type="evidence" value="ECO:0007669"/>
    <property type="project" value="InterPro"/>
</dbReference>
<keyword evidence="2" id="KW-0285">Flavoprotein</keyword>
<evidence type="ECO:0000259" key="6">
    <source>
        <dbReference type="Pfam" id="PF01494"/>
    </source>
</evidence>
<keyword evidence="5" id="KW-0732">Signal</keyword>
<dbReference type="EMBL" id="HBFX01058810">
    <property type="protein sequence ID" value="CAD8984382.1"/>
    <property type="molecule type" value="Transcribed_RNA"/>
</dbReference>
<name>A0A6U5CIA3_HEMAN</name>
<dbReference type="InterPro" id="IPR036188">
    <property type="entry name" value="FAD/NAD-bd_sf"/>
</dbReference>
<feature type="signal peptide" evidence="5">
    <location>
        <begin position="1"/>
        <end position="22"/>
    </location>
</feature>
<feature type="chain" id="PRO_5030160496" description="FAD-binding domain-containing protein" evidence="5">
    <location>
        <begin position="23"/>
        <end position="556"/>
    </location>
</feature>
<dbReference type="SUPFAM" id="SSF51905">
    <property type="entry name" value="FAD/NAD(P)-binding domain"/>
    <property type="match status" value="1"/>
</dbReference>
<organism evidence="7">
    <name type="scientific">Hemiselmis andersenii</name>
    <name type="common">Cryptophyte alga</name>
    <dbReference type="NCBI Taxonomy" id="464988"/>
    <lineage>
        <taxon>Eukaryota</taxon>
        <taxon>Cryptophyceae</taxon>
        <taxon>Cryptomonadales</taxon>
        <taxon>Hemiselmidaceae</taxon>
        <taxon>Hemiselmis</taxon>
    </lineage>
</organism>
<dbReference type="InterPro" id="IPR002938">
    <property type="entry name" value="FAD-bd"/>
</dbReference>
<evidence type="ECO:0000256" key="4">
    <source>
        <dbReference type="ARBA" id="ARBA00023002"/>
    </source>
</evidence>
<dbReference type="PRINTS" id="PR00420">
    <property type="entry name" value="RNGMNOXGNASE"/>
</dbReference>
<dbReference type="GO" id="GO:0016491">
    <property type="term" value="F:oxidoreductase activity"/>
    <property type="evidence" value="ECO:0007669"/>
    <property type="project" value="UniProtKB-KW"/>
</dbReference>
<keyword evidence="3" id="KW-0274">FAD</keyword>
<gene>
    <name evidence="7" type="ORF">HAND00432_LOCUS35394</name>
</gene>
<evidence type="ECO:0000256" key="2">
    <source>
        <dbReference type="ARBA" id="ARBA00022630"/>
    </source>
</evidence>
<feature type="domain" description="FAD-binding" evidence="6">
    <location>
        <begin position="84"/>
        <end position="438"/>
    </location>
</feature>
<sequence>MSSHHSALSALVVVALLASASAFMPSVHTPLASARLPAAAPAARLFPAPVGASLSQGLSLRAGRTSVGPVMQSAGAVTPENPLKVIVAGGGVGGMFLAKALQKKGIEVQVLEKTNKFARFGGPIQLASNALATIKGIDENLFDRVMSKFTFTGTRTNGIKDGIRTQWYTKFQAISDMADYFTLAYTGVIDRPDLQELLLDEIGGDATVQRDAEVVKYEQLPGSEGVKATLKDGTEVTGDILVGSDGIWSSIRAQMWNQDARGPNSGTTYSGYTCFAGDTIQKTDYYFDVGYQVYIGPGKYFVTSDVGKGRTQWYAFLALPEGSKSRASNKEYLYELFNDGPEGRWSEEVFKVLDATPDDQIDQRDLFDRPPSVLKSWSEGHVTMIGDSVHPMMPNLGQGGCQAIEDAYVLAERLGEVKDRSQIEGILGGFYRERLPRTAIVQGLSRLASDLIVSAFDTPYQLPSQDDRFGPLGGPLKINSVFTALLRPFMGAIFYAQFGYLYTFHPKKCTKQEVDRLVDEVMTRHRVDAEAVWEKVGLTGKDEGAENREGSGLSFR</sequence>
<keyword evidence="4" id="KW-0560">Oxidoreductase</keyword>
<evidence type="ECO:0000256" key="1">
    <source>
        <dbReference type="ARBA" id="ARBA00001974"/>
    </source>
</evidence>
<comment type="cofactor">
    <cofactor evidence="1">
        <name>FAD</name>
        <dbReference type="ChEBI" id="CHEBI:57692"/>
    </cofactor>
</comment>
<dbReference type="Pfam" id="PF01494">
    <property type="entry name" value="FAD_binding_3"/>
    <property type="match status" value="1"/>
</dbReference>
<dbReference type="PANTHER" id="PTHR46496">
    <property type="match status" value="1"/>
</dbReference>
<accession>A0A6U5CIA3</accession>